<evidence type="ECO:0000256" key="1">
    <source>
        <dbReference type="SAM" id="MobiDB-lite"/>
    </source>
</evidence>
<gene>
    <name evidence="2" type="ORF">PPERSA_06375</name>
</gene>
<accession>A0A0V0QIX3</accession>
<comment type="caution">
    <text evidence="2">The sequence shown here is derived from an EMBL/GenBank/DDBJ whole genome shotgun (WGS) entry which is preliminary data.</text>
</comment>
<dbReference type="AlphaFoldDB" id="A0A0V0QIX3"/>
<proteinExistence type="predicted"/>
<keyword evidence="3" id="KW-1185">Reference proteome</keyword>
<dbReference type="Proteomes" id="UP000054937">
    <property type="component" value="Unassembled WGS sequence"/>
</dbReference>
<name>A0A0V0QIX3_PSEPJ</name>
<feature type="compositionally biased region" description="Polar residues" evidence="1">
    <location>
        <begin position="22"/>
        <end position="45"/>
    </location>
</feature>
<evidence type="ECO:0000313" key="3">
    <source>
        <dbReference type="Proteomes" id="UP000054937"/>
    </source>
</evidence>
<dbReference type="EMBL" id="LDAU01000157">
    <property type="protein sequence ID" value="KRX02180.1"/>
    <property type="molecule type" value="Genomic_DNA"/>
</dbReference>
<sequence length="395" mass="46611">MDKYSQYSYQNYNKIHKYDLSPSPQSKNKQLKKQTTSTTPPKNFVKSINNLTEQQLTYNKNNNTYQFLDKSIPQNNKNIQLQKNSAKNKNFNNISILECSKRDTIREQIITPSYSQKQISSRPKSIGQIVTVNQLFTDDNIAKQNEKIMINSPKKHQQKLHSVSPKPKINLSQFHQNQQNQQQQIYDYNTSYNILSQQTNFPQFKHQRSQTVIDFPKKPQIIQINEQIGPLQQQIYLNRIPHIVNQRSMTLHQHDFENIANKNKNNLNKNECENIFVYNSISQQEEKKHIRSYSNNQDLQISPITKVDFVKNYKQKNNISGQQDNFSGQLQEQSQQKLQNTKKQIDQIDSITPKSYNNFINNGKKNISIDPPSYVFQQYYEKKKDIKRQDTRQTN</sequence>
<organism evidence="2 3">
    <name type="scientific">Pseudocohnilembus persalinus</name>
    <name type="common">Ciliate</name>
    <dbReference type="NCBI Taxonomy" id="266149"/>
    <lineage>
        <taxon>Eukaryota</taxon>
        <taxon>Sar</taxon>
        <taxon>Alveolata</taxon>
        <taxon>Ciliophora</taxon>
        <taxon>Intramacronucleata</taxon>
        <taxon>Oligohymenophorea</taxon>
        <taxon>Scuticociliatia</taxon>
        <taxon>Philasterida</taxon>
        <taxon>Pseudocohnilembidae</taxon>
        <taxon>Pseudocohnilembus</taxon>
    </lineage>
</organism>
<protein>
    <submittedName>
        <fullName evidence="2">Uncharacterized protein</fullName>
    </submittedName>
</protein>
<reference evidence="2 3" key="1">
    <citation type="journal article" date="2015" name="Sci. Rep.">
        <title>Genome of the facultative scuticociliatosis pathogen Pseudocohnilembus persalinus provides insight into its virulence through horizontal gene transfer.</title>
        <authorList>
            <person name="Xiong J."/>
            <person name="Wang G."/>
            <person name="Cheng J."/>
            <person name="Tian M."/>
            <person name="Pan X."/>
            <person name="Warren A."/>
            <person name="Jiang C."/>
            <person name="Yuan D."/>
            <person name="Miao W."/>
        </authorList>
    </citation>
    <scope>NUCLEOTIDE SEQUENCE [LARGE SCALE GENOMIC DNA]</scope>
    <source>
        <strain evidence="2">36N120E</strain>
    </source>
</reference>
<feature type="region of interest" description="Disordered" evidence="1">
    <location>
        <begin position="15"/>
        <end position="45"/>
    </location>
</feature>
<evidence type="ECO:0000313" key="2">
    <source>
        <dbReference type="EMBL" id="KRX02180.1"/>
    </source>
</evidence>
<dbReference type="InParanoid" id="A0A0V0QIX3"/>